<evidence type="ECO:0000313" key="8">
    <source>
        <dbReference type="EMBL" id="QHT20947.1"/>
    </source>
</evidence>
<keyword evidence="3" id="KW-0255">Endonuclease</keyword>
<dbReference type="CDD" id="cd00593">
    <property type="entry name" value="RIBOc"/>
    <property type="match status" value="1"/>
</dbReference>
<sequence length="371" mass="42949">MLSHNNCLIDNNSDNEDNLNNSTNNIPNNSINNSIKFDNDIIANNEELIFNPYNNKNTEIMGSNVQELLAKYGIFTTPFNIELYKRAFVHKSYTKRPKLENNMTNIIIAPKPSDCLPLKTKSNERLEFIGDGVLECITKYYLYKRFPKADEGFMTEKKIALVKNEHIGKLALEMGLQKYYVISRHAEEKNIRNNLKKLGCLFEAFIGAIFLDYNRISIKDEYGWFENVFNCGPGLQMAQTFVENVFEKHVDWTNLINNDDNYKNKLQVIIQKEFKITPDYVELKTPKLDDTDDNDRLYVMGVYICFGQNIHNAKISEASTFDSLGSFKSIHELLEKQDKLLVFLTKAEHKIKKKAEQLACDQAIQLFEKLC</sequence>
<evidence type="ECO:0000256" key="1">
    <source>
        <dbReference type="ARBA" id="ARBA00010183"/>
    </source>
</evidence>
<evidence type="ECO:0000256" key="4">
    <source>
        <dbReference type="ARBA" id="ARBA00022801"/>
    </source>
</evidence>
<comment type="similarity">
    <text evidence="1">Belongs to the ribonuclease III family.</text>
</comment>
<dbReference type="GO" id="GO:0010468">
    <property type="term" value="P:regulation of gene expression"/>
    <property type="evidence" value="ECO:0007669"/>
    <property type="project" value="TreeGrafter"/>
</dbReference>
<dbReference type="PANTHER" id="PTHR11207:SF0">
    <property type="entry name" value="RIBONUCLEASE 3"/>
    <property type="match status" value="1"/>
</dbReference>
<keyword evidence="4" id="KW-0378">Hydrolase</keyword>
<feature type="compositionally biased region" description="Low complexity" evidence="6">
    <location>
        <begin position="18"/>
        <end position="30"/>
    </location>
</feature>
<feature type="region of interest" description="Disordered" evidence="6">
    <location>
        <begin position="1"/>
        <end position="30"/>
    </location>
</feature>
<dbReference type="PANTHER" id="PTHR11207">
    <property type="entry name" value="RIBONUCLEASE III"/>
    <property type="match status" value="1"/>
</dbReference>
<accession>A0A6C0DVT2</accession>
<dbReference type="InterPro" id="IPR011907">
    <property type="entry name" value="RNase_III"/>
</dbReference>
<keyword evidence="2" id="KW-0540">Nuclease</keyword>
<organism evidence="8">
    <name type="scientific">viral metagenome</name>
    <dbReference type="NCBI Taxonomy" id="1070528"/>
    <lineage>
        <taxon>unclassified sequences</taxon>
        <taxon>metagenomes</taxon>
        <taxon>organismal metagenomes</taxon>
    </lineage>
</organism>
<dbReference type="GO" id="GO:0006364">
    <property type="term" value="P:rRNA processing"/>
    <property type="evidence" value="ECO:0007669"/>
    <property type="project" value="InterPro"/>
</dbReference>
<dbReference type="Pfam" id="PF14622">
    <property type="entry name" value="Ribonucleas_3_3"/>
    <property type="match status" value="1"/>
</dbReference>
<dbReference type="Gene3D" id="1.10.1520.10">
    <property type="entry name" value="Ribonuclease III domain"/>
    <property type="match status" value="1"/>
</dbReference>
<evidence type="ECO:0000256" key="3">
    <source>
        <dbReference type="ARBA" id="ARBA00022759"/>
    </source>
</evidence>
<dbReference type="GO" id="GO:0003725">
    <property type="term" value="F:double-stranded RNA binding"/>
    <property type="evidence" value="ECO:0007669"/>
    <property type="project" value="TreeGrafter"/>
</dbReference>
<reference evidence="8" key="1">
    <citation type="journal article" date="2020" name="Nature">
        <title>Giant virus diversity and host interactions through global metagenomics.</title>
        <authorList>
            <person name="Schulz F."/>
            <person name="Roux S."/>
            <person name="Paez-Espino D."/>
            <person name="Jungbluth S."/>
            <person name="Walsh D.A."/>
            <person name="Denef V.J."/>
            <person name="McMahon K.D."/>
            <person name="Konstantinidis K.T."/>
            <person name="Eloe-Fadrosh E.A."/>
            <person name="Kyrpides N.C."/>
            <person name="Woyke T."/>
        </authorList>
    </citation>
    <scope>NUCLEOTIDE SEQUENCE</scope>
    <source>
        <strain evidence="8">GVMAG-M-3300023174-75</strain>
    </source>
</reference>
<dbReference type="AlphaFoldDB" id="A0A6C0DVT2"/>
<name>A0A6C0DVT2_9ZZZZ</name>
<dbReference type="PROSITE" id="PS50142">
    <property type="entry name" value="RNASE_3_2"/>
    <property type="match status" value="1"/>
</dbReference>
<evidence type="ECO:0000259" key="7">
    <source>
        <dbReference type="PROSITE" id="PS50142"/>
    </source>
</evidence>
<proteinExistence type="inferred from homology"/>
<dbReference type="GO" id="GO:0005634">
    <property type="term" value="C:nucleus"/>
    <property type="evidence" value="ECO:0007669"/>
    <property type="project" value="TreeGrafter"/>
</dbReference>
<evidence type="ECO:0000256" key="2">
    <source>
        <dbReference type="ARBA" id="ARBA00022722"/>
    </source>
</evidence>
<dbReference type="SUPFAM" id="SSF69065">
    <property type="entry name" value="RNase III domain-like"/>
    <property type="match status" value="1"/>
</dbReference>
<evidence type="ECO:0000256" key="5">
    <source>
        <dbReference type="ARBA" id="ARBA00022884"/>
    </source>
</evidence>
<keyword evidence="5" id="KW-0694">RNA-binding</keyword>
<dbReference type="InterPro" id="IPR000999">
    <property type="entry name" value="RNase_III_dom"/>
</dbReference>
<dbReference type="SMART" id="SM00535">
    <property type="entry name" value="RIBOc"/>
    <property type="match status" value="1"/>
</dbReference>
<protein>
    <recommendedName>
        <fullName evidence="7">RNase III domain-containing protein</fullName>
    </recommendedName>
</protein>
<dbReference type="EMBL" id="MN739684">
    <property type="protein sequence ID" value="QHT20947.1"/>
    <property type="molecule type" value="Genomic_DNA"/>
</dbReference>
<feature type="domain" description="RNase III" evidence="7">
    <location>
        <begin position="65"/>
        <end position="214"/>
    </location>
</feature>
<evidence type="ECO:0000256" key="6">
    <source>
        <dbReference type="SAM" id="MobiDB-lite"/>
    </source>
</evidence>
<dbReference type="GO" id="GO:0004525">
    <property type="term" value="F:ribonuclease III activity"/>
    <property type="evidence" value="ECO:0007669"/>
    <property type="project" value="InterPro"/>
</dbReference>
<dbReference type="HAMAP" id="MF_00104">
    <property type="entry name" value="RNase_III"/>
    <property type="match status" value="1"/>
</dbReference>
<dbReference type="InterPro" id="IPR036389">
    <property type="entry name" value="RNase_III_sf"/>
</dbReference>